<keyword evidence="5" id="KW-0411">Iron-sulfur</keyword>
<dbReference type="AlphaFoldDB" id="A0AA42WAH7"/>
<evidence type="ECO:0000256" key="1">
    <source>
        <dbReference type="ARBA" id="ARBA00022714"/>
    </source>
</evidence>
<dbReference type="InterPro" id="IPR002888">
    <property type="entry name" value="2Fe-2S-bd"/>
</dbReference>
<evidence type="ECO:0000256" key="4">
    <source>
        <dbReference type="ARBA" id="ARBA00023004"/>
    </source>
</evidence>
<evidence type="ECO:0000256" key="3">
    <source>
        <dbReference type="ARBA" id="ARBA00023002"/>
    </source>
</evidence>
<dbReference type="InterPro" id="IPR036884">
    <property type="entry name" value="2Fe-2S-bd_dom_sf"/>
</dbReference>
<sequence>MGSTVNPSSAPPPIRLTVNGGVYDVPVAPDTALLHVLRNDLELNGPKYGCGLGECGACTVLIDGVAARSCVIPVRAAQGRAVTTLEGLGTRQQPGPTQQAFIDCQAAQCGYCLNGMIMTVEALLRRNPCPTEQALRSELHHNLCRCGTHVEIMQAALRAVQLRAAAVTEEPAR</sequence>
<dbReference type="Pfam" id="PF01799">
    <property type="entry name" value="Fer2_2"/>
    <property type="match status" value="1"/>
</dbReference>
<proteinExistence type="predicted"/>
<name>A0AA42WAH7_9BURK</name>
<keyword evidence="1" id="KW-0001">2Fe-2S</keyword>
<evidence type="ECO:0000256" key="5">
    <source>
        <dbReference type="ARBA" id="ARBA00023014"/>
    </source>
</evidence>
<accession>A0AA42WAH7</accession>
<keyword evidence="2" id="KW-0479">Metal-binding</keyword>
<dbReference type="Pfam" id="PF00111">
    <property type="entry name" value="Fer2"/>
    <property type="match status" value="1"/>
</dbReference>
<dbReference type="EMBL" id="JAOCKG010000003">
    <property type="protein sequence ID" value="MDH2050746.1"/>
    <property type="molecule type" value="Genomic_DNA"/>
</dbReference>
<dbReference type="GO" id="GO:0051537">
    <property type="term" value="F:2 iron, 2 sulfur cluster binding"/>
    <property type="evidence" value="ECO:0007669"/>
    <property type="project" value="UniProtKB-KW"/>
</dbReference>
<dbReference type="InterPro" id="IPR006058">
    <property type="entry name" value="2Fe2S_fd_BS"/>
</dbReference>
<dbReference type="Gene3D" id="3.10.20.30">
    <property type="match status" value="1"/>
</dbReference>
<feature type="domain" description="2Fe-2S ferredoxin-type" evidence="6">
    <location>
        <begin position="12"/>
        <end position="88"/>
    </location>
</feature>
<evidence type="ECO:0000256" key="2">
    <source>
        <dbReference type="ARBA" id="ARBA00022723"/>
    </source>
</evidence>
<dbReference type="Proteomes" id="UP001161276">
    <property type="component" value="Unassembled WGS sequence"/>
</dbReference>
<protein>
    <submittedName>
        <fullName evidence="7">(2Fe-2S)-binding protein</fullName>
    </submittedName>
</protein>
<dbReference type="PANTHER" id="PTHR44379:SF6">
    <property type="entry name" value="BLR6046 PROTEIN"/>
    <property type="match status" value="1"/>
</dbReference>
<evidence type="ECO:0000313" key="8">
    <source>
        <dbReference type="Proteomes" id="UP001161276"/>
    </source>
</evidence>
<dbReference type="CDD" id="cd00207">
    <property type="entry name" value="fer2"/>
    <property type="match status" value="1"/>
</dbReference>
<dbReference type="InterPro" id="IPR051452">
    <property type="entry name" value="Diverse_Oxidoreductases"/>
</dbReference>
<evidence type="ECO:0000313" key="7">
    <source>
        <dbReference type="EMBL" id="MDH2050746.1"/>
    </source>
</evidence>
<organism evidence="7 8">
    <name type="scientific">Achromobacter marplatensis</name>
    <dbReference type="NCBI Taxonomy" id="470868"/>
    <lineage>
        <taxon>Bacteria</taxon>
        <taxon>Pseudomonadati</taxon>
        <taxon>Pseudomonadota</taxon>
        <taxon>Betaproteobacteria</taxon>
        <taxon>Burkholderiales</taxon>
        <taxon>Alcaligenaceae</taxon>
        <taxon>Achromobacter</taxon>
    </lineage>
</organism>
<keyword evidence="4" id="KW-0408">Iron</keyword>
<dbReference type="GO" id="GO:0016491">
    <property type="term" value="F:oxidoreductase activity"/>
    <property type="evidence" value="ECO:0007669"/>
    <property type="project" value="UniProtKB-KW"/>
</dbReference>
<dbReference type="SUPFAM" id="SSF54292">
    <property type="entry name" value="2Fe-2S ferredoxin-like"/>
    <property type="match status" value="1"/>
</dbReference>
<dbReference type="InterPro" id="IPR001041">
    <property type="entry name" value="2Fe-2S_ferredoxin-type"/>
</dbReference>
<reference evidence="7" key="1">
    <citation type="submission" date="2022-09" db="EMBL/GenBank/DDBJ databases">
        <title>Intensive care unit water sources are persistently colonized with multi-drug resistant bacteria and are the site of extensive horizontal gene transfer of antibiotic resistance genes.</title>
        <authorList>
            <person name="Diorio-Toth L."/>
        </authorList>
    </citation>
    <scope>NUCLEOTIDE SEQUENCE</scope>
    <source>
        <strain evidence="7">GD03676</strain>
    </source>
</reference>
<dbReference type="InterPro" id="IPR036010">
    <property type="entry name" value="2Fe-2S_ferredoxin-like_sf"/>
</dbReference>
<dbReference type="Gene3D" id="1.10.150.120">
    <property type="entry name" value="[2Fe-2S]-binding domain"/>
    <property type="match status" value="1"/>
</dbReference>
<dbReference type="PANTHER" id="PTHR44379">
    <property type="entry name" value="OXIDOREDUCTASE WITH IRON-SULFUR SUBUNIT"/>
    <property type="match status" value="1"/>
</dbReference>
<dbReference type="GO" id="GO:0046872">
    <property type="term" value="F:metal ion binding"/>
    <property type="evidence" value="ECO:0007669"/>
    <property type="project" value="UniProtKB-KW"/>
</dbReference>
<dbReference type="RefSeq" id="WP_035212282.1">
    <property type="nucleotide sequence ID" value="NZ_ALJE01000004.1"/>
</dbReference>
<evidence type="ECO:0000259" key="6">
    <source>
        <dbReference type="PROSITE" id="PS51085"/>
    </source>
</evidence>
<dbReference type="PROSITE" id="PS51085">
    <property type="entry name" value="2FE2S_FER_2"/>
    <property type="match status" value="1"/>
</dbReference>
<dbReference type="InterPro" id="IPR012675">
    <property type="entry name" value="Beta-grasp_dom_sf"/>
</dbReference>
<dbReference type="SUPFAM" id="SSF47741">
    <property type="entry name" value="CO dehydrogenase ISP C-domain like"/>
    <property type="match status" value="1"/>
</dbReference>
<keyword evidence="3" id="KW-0560">Oxidoreductase</keyword>
<dbReference type="PROSITE" id="PS00197">
    <property type="entry name" value="2FE2S_FER_1"/>
    <property type="match status" value="1"/>
</dbReference>
<gene>
    <name evidence="7" type="ORF">N5K24_10065</name>
</gene>
<comment type="caution">
    <text evidence="7">The sequence shown here is derived from an EMBL/GenBank/DDBJ whole genome shotgun (WGS) entry which is preliminary data.</text>
</comment>